<dbReference type="AlphaFoldDB" id="A0A918QXE0"/>
<comment type="caution">
    <text evidence="2">The sequence shown here is derived from an EMBL/GenBank/DDBJ whole genome shotgun (WGS) entry which is preliminary data.</text>
</comment>
<keyword evidence="3" id="KW-1185">Reference proteome</keyword>
<gene>
    <name evidence="2" type="ORF">GCM10007028_09480</name>
</gene>
<evidence type="ECO:0000313" key="3">
    <source>
        <dbReference type="Proteomes" id="UP000636004"/>
    </source>
</evidence>
<protein>
    <recommendedName>
        <fullName evidence="4">SPOR domain-containing protein</fullName>
    </recommendedName>
</protein>
<reference evidence="2" key="1">
    <citation type="journal article" date="2014" name="Int. J. Syst. Evol. Microbiol.">
        <title>Complete genome sequence of Corynebacterium casei LMG S-19264T (=DSM 44701T), isolated from a smear-ripened cheese.</title>
        <authorList>
            <consortium name="US DOE Joint Genome Institute (JGI-PGF)"/>
            <person name="Walter F."/>
            <person name="Albersmeier A."/>
            <person name="Kalinowski J."/>
            <person name="Ruckert C."/>
        </authorList>
    </citation>
    <scope>NUCLEOTIDE SEQUENCE</scope>
    <source>
        <strain evidence="2">KCTC 12710</strain>
    </source>
</reference>
<feature type="chain" id="PRO_5037425252" description="SPOR domain-containing protein" evidence="1">
    <location>
        <begin position="26"/>
        <end position="132"/>
    </location>
</feature>
<evidence type="ECO:0000313" key="2">
    <source>
        <dbReference type="EMBL" id="GGZ74274.1"/>
    </source>
</evidence>
<evidence type="ECO:0000256" key="1">
    <source>
        <dbReference type="SAM" id="SignalP"/>
    </source>
</evidence>
<organism evidence="2 3">
    <name type="scientific">Algibacter mikhailovii</name>
    <dbReference type="NCBI Taxonomy" id="425498"/>
    <lineage>
        <taxon>Bacteria</taxon>
        <taxon>Pseudomonadati</taxon>
        <taxon>Bacteroidota</taxon>
        <taxon>Flavobacteriia</taxon>
        <taxon>Flavobacteriales</taxon>
        <taxon>Flavobacteriaceae</taxon>
        <taxon>Algibacter</taxon>
    </lineage>
</organism>
<dbReference type="Proteomes" id="UP000636004">
    <property type="component" value="Unassembled WGS sequence"/>
</dbReference>
<feature type="signal peptide" evidence="1">
    <location>
        <begin position="1"/>
        <end position="25"/>
    </location>
</feature>
<reference evidence="2" key="2">
    <citation type="submission" date="2020-09" db="EMBL/GenBank/DDBJ databases">
        <authorList>
            <person name="Sun Q."/>
            <person name="Kim S."/>
        </authorList>
    </citation>
    <scope>NUCLEOTIDE SEQUENCE</scope>
    <source>
        <strain evidence="2">KCTC 12710</strain>
    </source>
</reference>
<dbReference type="EMBL" id="BMWZ01000002">
    <property type="protein sequence ID" value="GGZ74274.1"/>
    <property type="molecule type" value="Genomic_DNA"/>
</dbReference>
<dbReference type="RefSeq" id="WP_189359629.1">
    <property type="nucleotide sequence ID" value="NZ_BMWZ01000002.1"/>
</dbReference>
<proteinExistence type="predicted"/>
<keyword evidence="1" id="KW-0732">Signal</keyword>
<sequence>MTSTSFQPALFVVLCFALATTYGFAQQGHISINQDHKISTLLETKKEMNKNEYDPDRYKIQIYSGGRSEALESKKEFTEIFADKEASIQYETPNFKIWTGNFRTRLEADRALKIIKKEFPTAFIFKPKKEKL</sequence>
<name>A0A918QXE0_9FLAO</name>
<accession>A0A918QXE0</accession>
<evidence type="ECO:0008006" key="4">
    <source>
        <dbReference type="Google" id="ProtNLM"/>
    </source>
</evidence>